<feature type="coiled-coil region" evidence="2">
    <location>
        <begin position="806"/>
        <end position="833"/>
    </location>
</feature>
<keyword evidence="2" id="KW-0175">Coiled coil</keyword>
<evidence type="ECO:0000256" key="3">
    <source>
        <dbReference type="SAM" id="MobiDB-lite"/>
    </source>
</evidence>
<feature type="region of interest" description="Disordered" evidence="3">
    <location>
        <begin position="123"/>
        <end position="226"/>
    </location>
</feature>
<feature type="compositionally biased region" description="Basic and acidic residues" evidence="3">
    <location>
        <begin position="197"/>
        <end position="209"/>
    </location>
</feature>
<feature type="compositionally biased region" description="Polar residues" evidence="3">
    <location>
        <begin position="266"/>
        <end position="276"/>
    </location>
</feature>
<feature type="region of interest" description="Disordered" evidence="3">
    <location>
        <begin position="456"/>
        <end position="479"/>
    </location>
</feature>
<name>A0ABM1KTR2_GEKJA</name>
<feature type="compositionally biased region" description="Polar residues" evidence="3">
    <location>
        <begin position="619"/>
        <end position="628"/>
    </location>
</feature>
<dbReference type="PANTHER" id="PTHR45920">
    <property type="entry name" value="FORMIN HOMOLOGY 2 DOMAIN CONTAINING, ISOFORM I"/>
    <property type="match status" value="1"/>
</dbReference>
<feature type="compositionally biased region" description="Basic and acidic residues" evidence="3">
    <location>
        <begin position="128"/>
        <end position="154"/>
    </location>
</feature>
<sequence length="1724" mass="187391">MQEFQTVQKEVSVVKELLFTPIKDSRECSRLSLKRQWCHELPLEGAVCSSWCSTEHVPEESCASSTLCKKAARAAGREAEQAFGPLASPPLENKPGLLWLPGQLNEAERHGLISDVAGLLNNMGNQDGKQKRNAGDVHEGGEDASGPRDVEGTKKGAGSKKGLGRHGKGSESGKKKGKSESRASVFSNLRIRKNLSKAKDGNSSSREDVLESQASQTGELDSAHSILSKTPDISISADEGGLSDTDVDHFEITNETRPAAAEPQDGQRTSSGSDTDIYSFHSATEQEDLLSDIQQAIRLQLQQQQQGAINIGTEQHGTKTMDLHMANSQATPLDFERFLSLSSDKDSSPDTEQAVSAKSEITGYIPTGGTECGVKEEANNMGYPCSSVFDMEEHRRLPEEQEQPAGEVNDLNAAVAENGTLLDSSVFNFPSPVGESETEVVGVESASSEIEGDIADAGHGQVDGAKERKSSVSVSREAVDDGFSAEMKNSTFSSEDISSSPAHGSKCFKPYPPINPCYIKTTTRQLSSPNHSPSLSPCQSPLFKRRRESSQRKVSDSTKKQRSSSLAGPFSRSADWTDEILDHKGEIAQKSGSADFLEYRRVRDGFQGERMPLNHSRKTSGMTPSSDAFPNVFRGRTLLEKLSSQQENAPQEEAEKLCSWIIAMGLLLPFSDCFREPCSQSAQQSAPTFDQDQLYTWAAVNQPTHSSDYIEGRFPRRIPSVWPPPKPPDEEQTVKHTEKDSLIKHGRPEIIINNKNGMDPKKQFMEQSFHEPMFSTALCTIPNAASEGQGTFRSSVGYSADVVMKSEERANEIQRLEQTIQDLKSKIAELEKQFPAAELPISSRTQWNEIKQPTSEGLSDADLHEEEPRTLSKTITARSVQTSPTEDCLIHTMPSASTLPQLLQGDASQGPTQPLPTLEPQTTFCSEISLVLSPKRISVQLDAAQEKHLPQPSGLDANLLPSEEFVSSHPPLSTESIACSEHCSSLTSHPSSSFPTGLLSSLPGAGGFFLTSSSSGSGLMPPPPSLPASGFPPSSSCTMPPPAPPLPGEGIPPPPPPPPLPGMGMPPPASAVGFAVIPPPPPLPVDIPPPPCFSGMRVPPPPPLPGAAIPPAPLLPGMDGPLFSSLPPGMQVPATSPPLANMGVPPPPPLPGMGVPPPPPLPDMGAQPPPQPFLGMPPPPPPPPLPGMSLPPPPPPLPGMGVPPPPPPLPGAGVPPPPPPLPGVGVPPPPPPLPGAGAPPPPPPLPGMGAPPPLTASLPHVSGFLQPPFATGLFVMGMDQEKGSRKHAIEPSRPMKPLYWTRIQLHNKRDSSASLVWEKIEEPSIDYHEFEELFSKTAVKERKKPISDTIAKTKTKQVVKLLSNKRSQAVGILMSSLHLDMKDIQHAVVNLDNSVVDLETLQALYENRAQSDELEKIEKHGKSSKEKENAKSLDKPEQFLYELSLIPNFSERVFCILFQSTFSESISSIHCKLELLQKLCETLKSGSGVMRVLGLVLAFGNYMNGGNRTRGQADGFGLDILPKLKDVKSSDNSRSLLSYIVSYYLRNFDEDAGKEQCIFPLPEPQDLFQASQLKFEEFQKDLRKLKKDLRACETEAGKVCQLSLEEHIQPFKDNMEKFISQAKIDHEMEEKSLAETHKSFLETTAYFCMKPKMSEKEVSLNAFFSIWHEFSSDFKEFWKKENKLILQERLKEAEEVCRQKKGKSIYNIKQKHDSGIKAKISMKI</sequence>
<feature type="coiled-coil region" evidence="2">
    <location>
        <begin position="1568"/>
        <end position="1595"/>
    </location>
</feature>
<dbReference type="GeneID" id="107119130"/>
<reference evidence="6" key="1">
    <citation type="submission" date="2025-08" db="UniProtKB">
        <authorList>
            <consortium name="RefSeq"/>
        </authorList>
    </citation>
    <scope>IDENTIFICATION</scope>
</reference>
<feature type="region of interest" description="Disordered" evidence="3">
    <location>
        <begin position="849"/>
        <end position="868"/>
    </location>
</feature>
<dbReference type="Pfam" id="PF02181">
    <property type="entry name" value="FH2"/>
    <property type="match status" value="1"/>
</dbReference>
<dbReference type="SUPFAM" id="SSF101447">
    <property type="entry name" value="Formin homology 2 domain (FH2 domain)"/>
    <property type="match status" value="1"/>
</dbReference>
<accession>A0ABM1KTR2</accession>
<protein>
    <submittedName>
        <fullName evidence="6">Formin-2</fullName>
    </submittedName>
</protein>
<evidence type="ECO:0000259" key="4">
    <source>
        <dbReference type="PROSITE" id="PS51444"/>
    </source>
</evidence>
<evidence type="ECO:0000256" key="1">
    <source>
        <dbReference type="ARBA" id="ARBA00005271"/>
    </source>
</evidence>
<evidence type="ECO:0000313" key="5">
    <source>
        <dbReference type="Proteomes" id="UP000694871"/>
    </source>
</evidence>
<feature type="compositionally biased region" description="Low complexity" evidence="3">
    <location>
        <begin position="526"/>
        <end position="537"/>
    </location>
</feature>
<organism evidence="5 6">
    <name type="scientific">Gekko japonicus</name>
    <name type="common">Schlegel's Japanese gecko</name>
    <dbReference type="NCBI Taxonomy" id="146911"/>
    <lineage>
        <taxon>Eukaryota</taxon>
        <taxon>Metazoa</taxon>
        <taxon>Chordata</taxon>
        <taxon>Craniata</taxon>
        <taxon>Vertebrata</taxon>
        <taxon>Euteleostomi</taxon>
        <taxon>Lepidosauria</taxon>
        <taxon>Squamata</taxon>
        <taxon>Bifurcata</taxon>
        <taxon>Gekkota</taxon>
        <taxon>Gekkonidae</taxon>
        <taxon>Gekkoninae</taxon>
        <taxon>Gekko</taxon>
    </lineage>
</organism>
<proteinExistence type="inferred from homology"/>
<dbReference type="InterPro" id="IPR015425">
    <property type="entry name" value="FH2_Formin"/>
</dbReference>
<keyword evidence="5" id="KW-1185">Reference proteome</keyword>
<feature type="domain" description="FH2" evidence="4">
    <location>
        <begin position="1285"/>
        <end position="1700"/>
    </location>
</feature>
<feature type="compositionally biased region" description="Basic and acidic residues" evidence="3">
    <location>
        <begin position="168"/>
        <end position="181"/>
    </location>
</feature>
<feature type="region of interest" description="Disordered" evidence="3">
    <location>
        <begin position="1127"/>
        <end position="1250"/>
    </location>
</feature>
<feature type="region of interest" description="Disordered" evidence="3">
    <location>
        <begin position="610"/>
        <end position="630"/>
    </location>
</feature>
<dbReference type="InterPro" id="IPR042201">
    <property type="entry name" value="FH2_Formin_sf"/>
</dbReference>
<dbReference type="Gene3D" id="1.20.58.2220">
    <property type="entry name" value="Formin, FH2 domain"/>
    <property type="match status" value="1"/>
</dbReference>
<dbReference type="PROSITE" id="PS51444">
    <property type="entry name" value="FH2"/>
    <property type="match status" value="1"/>
</dbReference>
<dbReference type="RefSeq" id="XP_015277099.1">
    <property type="nucleotide sequence ID" value="XM_015421613.1"/>
</dbReference>
<feature type="compositionally biased region" description="Polar residues" evidence="3">
    <location>
        <begin position="212"/>
        <end position="226"/>
    </location>
</feature>
<feature type="region of interest" description="Disordered" evidence="3">
    <location>
        <begin position="1014"/>
        <end position="1060"/>
    </location>
</feature>
<dbReference type="SMART" id="SM00498">
    <property type="entry name" value="FH2"/>
    <property type="match status" value="1"/>
</dbReference>
<evidence type="ECO:0000313" key="6">
    <source>
        <dbReference type="RefSeq" id="XP_015277099.1"/>
    </source>
</evidence>
<feature type="region of interest" description="Disordered" evidence="3">
    <location>
        <begin position="524"/>
        <end position="571"/>
    </location>
</feature>
<feature type="region of interest" description="Disordered" evidence="3">
    <location>
        <begin position="255"/>
        <end position="277"/>
    </location>
</feature>
<feature type="compositionally biased region" description="Basic and acidic residues" evidence="3">
    <location>
        <begin position="548"/>
        <end position="559"/>
    </location>
</feature>
<comment type="similarity">
    <text evidence="1">Belongs to the formin homology family. Cappuccino subfamily.</text>
</comment>
<feature type="region of interest" description="Disordered" evidence="3">
    <location>
        <begin position="341"/>
        <end position="376"/>
    </location>
</feature>
<feature type="compositionally biased region" description="Pro residues" evidence="3">
    <location>
        <begin position="1039"/>
        <end position="1060"/>
    </location>
</feature>
<dbReference type="PANTHER" id="PTHR45920:SF7">
    <property type="entry name" value="FORMIN-G"/>
    <property type="match status" value="1"/>
</dbReference>
<feature type="compositionally biased region" description="Low complexity" evidence="3">
    <location>
        <begin position="1027"/>
        <end position="1038"/>
    </location>
</feature>
<dbReference type="Proteomes" id="UP000694871">
    <property type="component" value="Unplaced"/>
</dbReference>
<feature type="compositionally biased region" description="Pro residues" evidence="3">
    <location>
        <begin position="1144"/>
        <end position="1250"/>
    </location>
</feature>
<gene>
    <name evidence="6" type="primary">FMN2</name>
</gene>
<evidence type="ECO:0000256" key="2">
    <source>
        <dbReference type="SAM" id="Coils"/>
    </source>
</evidence>